<dbReference type="GO" id="GO:0046655">
    <property type="term" value="P:folic acid metabolic process"/>
    <property type="evidence" value="ECO:0007669"/>
    <property type="project" value="TreeGrafter"/>
</dbReference>
<comment type="similarity">
    <text evidence="2 8 9">Belongs to the dihydrofolate reductase family.</text>
</comment>
<evidence type="ECO:0000313" key="14">
    <source>
        <dbReference type="Proteomes" id="UP000344571"/>
    </source>
</evidence>
<dbReference type="PANTHER" id="PTHR48069">
    <property type="entry name" value="DIHYDROFOLATE REDUCTASE"/>
    <property type="match status" value="1"/>
</dbReference>
<evidence type="ECO:0000256" key="8">
    <source>
        <dbReference type="PIRNR" id="PIRNR000194"/>
    </source>
</evidence>
<comment type="function">
    <text evidence="7 8">Key enzyme in folate metabolism. Catalyzes an essential reaction for de novo glycine and purine synthesis, and for DNA precursor synthesis.</text>
</comment>
<evidence type="ECO:0000256" key="5">
    <source>
        <dbReference type="ARBA" id="ARBA00022857"/>
    </source>
</evidence>
<dbReference type="GO" id="GO:0046654">
    <property type="term" value="P:tetrahydrofolate biosynthetic process"/>
    <property type="evidence" value="ECO:0007669"/>
    <property type="project" value="InterPro"/>
</dbReference>
<accession>A0AA91U192</accession>
<dbReference type="PIRSF" id="PIRSF000194">
    <property type="entry name" value="DHFR"/>
    <property type="match status" value="1"/>
</dbReference>
<protein>
    <recommendedName>
        <fullName evidence="3 8">Dihydrofolate reductase</fullName>
        <ecNumber evidence="3 8">1.5.1.3</ecNumber>
    </recommendedName>
</protein>
<keyword evidence="5 8" id="KW-0521">NADP</keyword>
<dbReference type="PROSITE" id="PS00075">
    <property type="entry name" value="DHFR_1"/>
    <property type="match status" value="1"/>
</dbReference>
<feature type="domain" description="DHFR" evidence="10">
    <location>
        <begin position="8"/>
        <end position="171"/>
    </location>
</feature>
<dbReference type="GO" id="GO:0005829">
    <property type="term" value="C:cytosol"/>
    <property type="evidence" value="ECO:0007669"/>
    <property type="project" value="TreeGrafter"/>
</dbReference>
<comment type="pathway">
    <text evidence="1 8">Cofactor biosynthesis; tetrahydrofolate biosynthesis; 5,6,7,8-tetrahydrofolate from 7,8-dihydrofolate: step 1/1.</text>
</comment>
<dbReference type="PROSITE" id="PS51330">
    <property type="entry name" value="DHFR_2"/>
    <property type="match status" value="1"/>
</dbReference>
<dbReference type="InterPro" id="IPR017925">
    <property type="entry name" value="DHFR_CS"/>
</dbReference>
<keyword evidence="4 8" id="KW-0554">One-carbon metabolism</keyword>
<evidence type="ECO:0000256" key="3">
    <source>
        <dbReference type="ARBA" id="ARBA00012856"/>
    </source>
</evidence>
<reference evidence="11 13" key="1">
    <citation type="submission" date="2017-09" db="EMBL/GenBank/DDBJ databases">
        <title>Bacterial and phytoplankton interrelationship in Kongsfjorden, an Arctic fjord.</title>
        <authorList>
            <person name="Sinha R."/>
            <person name="Krishnan K."/>
        </authorList>
    </citation>
    <scope>NUCLEOTIDE SEQUENCE [LARGE SCALE GENOMIC DNA]</scope>
    <source>
        <strain evidence="11 13">58</strain>
    </source>
</reference>
<dbReference type="Gene3D" id="3.40.430.10">
    <property type="entry name" value="Dihydrofolate Reductase, subunit A"/>
    <property type="match status" value="1"/>
</dbReference>
<evidence type="ECO:0000256" key="2">
    <source>
        <dbReference type="ARBA" id="ARBA00009539"/>
    </source>
</evidence>
<evidence type="ECO:0000313" key="11">
    <source>
        <dbReference type="EMBL" id="PCC98903.1"/>
    </source>
</evidence>
<reference evidence="12 14" key="2">
    <citation type="submission" date="2018-10" db="EMBL/GenBank/DDBJ databases">
        <title>Complete genome sequence of Pseudomonas pelagia strain Kongs-67.</title>
        <authorList>
            <person name="Sinha R.K."/>
            <person name="Krishnan K."/>
        </authorList>
    </citation>
    <scope>NUCLEOTIDE SEQUENCE [LARGE SCALE GENOMIC DNA]</scope>
    <source>
        <strain evidence="12 14">Kongs-67</strain>
    </source>
</reference>
<evidence type="ECO:0000256" key="1">
    <source>
        <dbReference type="ARBA" id="ARBA00004903"/>
    </source>
</evidence>
<evidence type="ECO:0000256" key="4">
    <source>
        <dbReference type="ARBA" id="ARBA00022563"/>
    </source>
</evidence>
<dbReference type="InterPro" id="IPR024072">
    <property type="entry name" value="DHFR-like_dom_sf"/>
</dbReference>
<dbReference type="FunFam" id="3.40.430.10:FF:000001">
    <property type="entry name" value="Dihydrofolate reductase"/>
    <property type="match status" value="1"/>
</dbReference>
<keyword evidence="6 8" id="KW-0560">Oxidoreductase</keyword>
<keyword evidence="11" id="KW-0808">Transferase</keyword>
<evidence type="ECO:0000259" key="10">
    <source>
        <dbReference type="PROSITE" id="PS51330"/>
    </source>
</evidence>
<evidence type="ECO:0000256" key="7">
    <source>
        <dbReference type="ARBA" id="ARBA00025067"/>
    </source>
</evidence>
<name>A0AA91U192_9GAMM</name>
<evidence type="ECO:0000256" key="9">
    <source>
        <dbReference type="RuleBase" id="RU004474"/>
    </source>
</evidence>
<dbReference type="AlphaFoldDB" id="A0AA91U192"/>
<dbReference type="GO" id="GO:0006730">
    <property type="term" value="P:one-carbon metabolic process"/>
    <property type="evidence" value="ECO:0007669"/>
    <property type="project" value="UniProtKB-KW"/>
</dbReference>
<sequence>MTQTNTPRIALIAAMGRNHVIGRNNQLPWHLPEDLKYFRSMTWGKPIVMGRKTFDSLGRPLPGRTNIVITRQSGLQLPGAWVQGSVDAALEQAGRQAVLDGVDEIMVIGGENLYRQMLDRADRLYLTLVEAEPEGDAWFPAVDGAQWTLVEERAVAGGADYPAHRYQVLDRVRG</sequence>
<dbReference type="InterPro" id="IPR001796">
    <property type="entry name" value="DHFR_dom"/>
</dbReference>
<evidence type="ECO:0000256" key="6">
    <source>
        <dbReference type="ARBA" id="ARBA00023002"/>
    </source>
</evidence>
<dbReference type="PANTHER" id="PTHR48069:SF3">
    <property type="entry name" value="DIHYDROFOLATE REDUCTASE"/>
    <property type="match status" value="1"/>
</dbReference>
<dbReference type="SUPFAM" id="SSF53597">
    <property type="entry name" value="Dihydrofolate reductase-like"/>
    <property type="match status" value="1"/>
</dbReference>
<dbReference type="EC" id="1.5.1.3" evidence="3 8"/>
<dbReference type="GO" id="GO:0070401">
    <property type="term" value="F:NADP+ binding"/>
    <property type="evidence" value="ECO:0007669"/>
    <property type="project" value="UniProtKB-ARBA"/>
</dbReference>
<proteinExistence type="inferred from homology"/>
<dbReference type="RefSeq" id="WP_096347105.1">
    <property type="nucleotide sequence ID" value="NZ_CP033116.1"/>
</dbReference>
<dbReference type="InterPro" id="IPR012259">
    <property type="entry name" value="DHFR"/>
</dbReference>
<dbReference type="Proteomes" id="UP000344571">
    <property type="component" value="Chromosome"/>
</dbReference>
<dbReference type="GO" id="GO:0046452">
    <property type="term" value="P:dihydrofolate metabolic process"/>
    <property type="evidence" value="ECO:0007669"/>
    <property type="project" value="TreeGrafter"/>
</dbReference>
<keyword evidence="14" id="KW-1185">Reference proteome</keyword>
<dbReference type="Proteomes" id="UP000243750">
    <property type="component" value="Unassembled WGS sequence"/>
</dbReference>
<dbReference type="CDD" id="cd00209">
    <property type="entry name" value="DHFR"/>
    <property type="match status" value="1"/>
</dbReference>
<evidence type="ECO:0000313" key="13">
    <source>
        <dbReference type="Proteomes" id="UP000243750"/>
    </source>
</evidence>
<dbReference type="EMBL" id="CP033116">
    <property type="protein sequence ID" value="QFY58267.1"/>
    <property type="molecule type" value="Genomic_DNA"/>
</dbReference>
<keyword evidence="11" id="KW-0418">Kinase</keyword>
<organism evidence="11 13">
    <name type="scientific">Halopseudomonas pelagia</name>
    <dbReference type="NCBI Taxonomy" id="553151"/>
    <lineage>
        <taxon>Bacteria</taxon>
        <taxon>Pseudomonadati</taxon>
        <taxon>Pseudomonadota</taxon>
        <taxon>Gammaproteobacteria</taxon>
        <taxon>Pseudomonadales</taxon>
        <taxon>Pseudomonadaceae</taxon>
        <taxon>Halopseudomonas</taxon>
    </lineage>
</organism>
<gene>
    <name evidence="11" type="ORF">CO192_13650</name>
    <name evidence="12" type="ORF">EAO82_19020</name>
</gene>
<comment type="catalytic activity">
    <reaction evidence="8">
        <text>(6S)-5,6,7,8-tetrahydrofolate + NADP(+) = 7,8-dihydrofolate + NADPH + H(+)</text>
        <dbReference type="Rhea" id="RHEA:15009"/>
        <dbReference type="ChEBI" id="CHEBI:15378"/>
        <dbReference type="ChEBI" id="CHEBI:57451"/>
        <dbReference type="ChEBI" id="CHEBI:57453"/>
        <dbReference type="ChEBI" id="CHEBI:57783"/>
        <dbReference type="ChEBI" id="CHEBI:58349"/>
        <dbReference type="EC" id="1.5.1.3"/>
    </reaction>
</comment>
<dbReference type="GO" id="GO:0004146">
    <property type="term" value="F:dihydrofolate reductase activity"/>
    <property type="evidence" value="ECO:0007669"/>
    <property type="project" value="UniProtKB-EC"/>
</dbReference>
<dbReference type="Pfam" id="PF00186">
    <property type="entry name" value="DHFR_1"/>
    <property type="match status" value="1"/>
</dbReference>
<dbReference type="EMBL" id="NWMT01000175">
    <property type="protein sequence ID" value="PCC98903.1"/>
    <property type="molecule type" value="Genomic_DNA"/>
</dbReference>
<dbReference type="GO" id="GO:0016301">
    <property type="term" value="F:kinase activity"/>
    <property type="evidence" value="ECO:0007669"/>
    <property type="project" value="UniProtKB-KW"/>
</dbReference>
<dbReference type="PRINTS" id="PR00070">
    <property type="entry name" value="DHFR"/>
</dbReference>
<evidence type="ECO:0000313" key="12">
    <source>
        <dbReference type="EMBL" id="QFY58267.1"/>
    </source>
</evidence>